<dbReference type="RefSeq" id="WP_095130028.1">
    <property type="nucleotide sequence ID" value="NZ_NIBG01000001.1"/>
</dbReference>
<keyword evidence="3" id="KW-1185">Reference proteome</keyword>
<protein>
    <submittedName>
        <fullName evidence="2">Uncharacterized protein</fullName>
    </submittedName>
</protein>
<dbReference type="SUPFAM" id="SSF57884">
    <property type="entry name" value="Ada DNA repair protein, N-terminal domain (N-Ada 10)"/>
    <property type="match status" value="1"/>
</dbReference>
<organism evidence="2 3">
    <name type="scientific">Anaeromicrobium sediminis</name>
    <dbReference type="NCBI Taxonomy" id="1478221"/>
    <lineage>
        <taxon>Bacteria</taxon>
        <taxon>Bacillati</taxon>
        <taxon>Bacillota</taxon>
        <taxon>Clostridia</taxon>
        <taxon>Peptostreptococcales</taxon>
        <taxon>Thermotaleaceae</taxon>
        <taxon>Anaeromicrobium</taxon>
    </lineage>
</organism>
<evidence type="ECO:0000313" key="2">
    <source>
        <dbReference type="EMBL" id="PAB61016.1"/>
    </source>
</evidence>
<feature type="compositionally biased region" description="Low complexity" evidence="1">
    <location>
        <begin position="1"/>
        <end position="11"/>
    </location>
</feature>
<accession>A0A267MNA6</accession>
<dbReference type="EMBL" id="NIBG01000001">
    <property type="protein sequence ID" value="PAB61016.1"/>
    <property type="molecule type" value="Genomic_DNA"/>
</dbReference>
<proteinExistence type="predicted"/>
<comment type="caution">
    <text evidence="2">The sequence shown here is derived from an EMBL/GenBank/DDBJ whole genome shotgun (WGS) entry which is preliminary data.</text>
</comment>
<dbReference type="InterPro" id="IPR035451">
    <property type="entry name" value="Ada-like_dom_sf"/>
</dbReference>
<feature type="region of interest" description="Disordered" evidence="1">
    <location>
        <begin position="1"/>
        <end position="24"/>
    </location>
</feature>
<name>A0A267MNA6_9FIRM</name>
<dbReference type="AlphaFoldDB" id="A0A267MNA6"/>
<dbReference type="Proteomes" id="UP000216024">
    <property type="component" value="Unassembled WGS sequence"/>
</dbReference>
<dbReference type="Gene3D" id="3.40.10.10">
    <property type="entry name" value="DNA Methylphosphotriester Repair Domain"/>
    <property type="match status" value="1"/>
</dbReference>
<evidence type="ECO:0000313" key="3">
    <source>
        <dbReference type="Proteomes" id="UP000216024"/>
    </source>
</evidence>
<reference evidence="2 3" key="1">
    <citation type="submission" date="2017-06" db="EMBL/GenBank/DDBJ databases">
        <title>Draft genome sequence of anaerobic fermentative bacterium Anaeromicrobium sediminis DY2726D isolated from West Pacific Ocean sediments.</title>
        <authorList>
            <person name="Zeng X."/>
        </authorList>
    </citation>
    <scope>NUCLEOTIDE SEQUENCE [LARGE SCALE GENOMIC DNA]</scope>
    <source>
        <strain evidence="2 3">DY2726D</strain>
    </source>
</reference>
<gene>
    <name evidence="2" type="ORF">CCE28_00880</name>
</gene>
<sequence length="75" mass="8313">MNGNTNTTTNNVEKPSNTNVVNKIESTYVGSDKSNKYHYPDCRWAKKIKPENLLEFNGKSDAEGKGYVPCGTCNP</sequence>
<feature type="compositionally biased region" description="Polar residues" evidence="1">
    <location>
        <begin position="12"/>
        <end position="24"/>
    </location>
</feature>
<evidence type="ECO:0000256" key="1">
    <source>
        <dbReference type="SAM" id="MobiDB-lite"/>
    </source>
</evidence>